<comment type="similarity">
    <text evidence="1 6">Belongs to the hexokinase family.</text>
</comment>
<evidence type="ECO:0000259" key="7">
    <source>
        <dbReference type="Pfam" id="PF00349"/>
    </source>
</evidence>
<protein>
    <recommendedName>
        <fullName evidence="6">Phosphotransferase</fullName>
        <ecNumber evidence="6">2.7.1.-</ecNumber>
    </recommendedName>
</protein>
<dbReference type="InterPro" id="IPR022673">
    <property type="entry name" value="Hexokinase_C"/>
</dbReference>
<dbReference type="EC" id="2.7.1.-" evidence="6"/>
<dbReference type="PRINTS" id="PR00475">
    <property type="entry name" value="HEXOKINASE"/>
</dbReference>
<dbReference type="EMBL" id="JANBQF010000012">
    <property type="protein sequence ID" value="KAJ2008083.1"/>
    <property type="molecule type" value="Genomic_DNA"/>
</dbReference>
<dbReference type="AlphaFoldDB" id="A0A9W8EK77"/>
<dbReference type="PANTHER" id="PTHR19443:SF24">
    <property type="entry name" value="PHOSPHOTRANSFERASE"/>
    <property type="match status" value="1"/>
</dbReference>
<dbReference type="Pfam" id="PF00349">
    <property type="entry name" value="Hexokinase_1"/>
    <property type="match status" value="1"/>
</dbReference>
<dbReference type="GO" id="GO:0006013">
    <property type="term" value="P:mannose metabolic process"/>
    <property type="evidence" value="ECO:0007669"/>
    <property type="project" value="TreeGrafter"/>
</dbReference>
<dbReference type="PANTHER" id="PTHR19443">
    <property type="entry name" value="HEXOKINASE"/>
    <property type="match status" value="1"/>
</dbReference>
<dbReference type="GO" id="GO:0006006">
    <property type="term" value="P:glucose metabolic process"/>
    <property type="evidence" value="ECO:0007669"/>
    <property type="project" value="TreeGrafter"/>
</dbReference>
<dbReference type="InterPro" id="IPR043129">
    <property type="entry name" value="ATPase_NBD"/>
</dbReference>
<evidence type="ECO:0000256" key="3">
    <source>
        <dbReference type="ARBA" id="ARBA00022741"/>
    </source>
</evidence>
<keyword evidence="6" id="KW-0324">Glycolysis</keyword>
<dbReference type="Gene3D" id="3.40.367.20">
    <property type="match status" value="1"/>
</dbReference>
<evidence type="ECO:0000313" key="10">
    <source>
        <dbReference type="Proteomes" id="UP001150907"/>
    </source>
</evidence>
<dbReference type="OrthoDB" id="419537at2759"/>
<dbReference type="GO" id="GO:0004340">
    <property type="term" value="F:glucokinase activity"/>
    <property type="evidence" value="ECO:0007669"/>
    <property type="project" value="TreeGrafter"/>
</dbReference>
<dbReference type="GO" id="GO:0001678">
    <property type="term" value="P:intracellular glucose homeostasis"/>
    <property type="evidence" value="ECO:0007669"/>
    <property type="project" value="InterPro"/>
</dbReference>
<dbReference type="PROSITE" id="PS51748">
    <property type="entry name" value="HEXOKINASE_2"/>
    <property type="match status" value="1"/>
</dbReference>
<evidence type="ECO:0000256" key="6">
    <source>
        <dbReference type="RuleBase" id="RU362007"/>
    </source>
</evidence>
<dbReference type="InterPro" id="IPR022672">
    <property type="entry name" value="Hexokinase_N"/>
</dbReference>
<organism evidence="9 10">
    <name type="scientific">Coemansia thaxteri</name>
    <dbReference type="NCBI Taxonomy" id="2663907"/>
    <lineage>
        <taxon>Eukaryota</taxon>
        <taxon>Fungi</taxon>
        <taxon>Fungi incertae sedis</taxon>
        <taxon>Zoopagomycota</taxon>
        <taxon>Kickxellomycotina</taxon>
        <taxon>Kickxellomycetes</taxon>
        <taxon>Kickxellales</taxon>
        <taxon>Kickxellaceae</taxon>
        <taxon>Coemansia</taxon>
    </lineage>
</organism>
<keyword evidence="10" id="KW-1185">Reference proteome</keyword>
<dbReference type="GO" id="GO:0005524">
    <property type="term" value="F:ATP binding"/>
    <property type="evidence" value="ECO:0007669"/>
    <property type="project" value="UniProtKB-UniRule"/>
</dbReference>
<gene>
    <name evidence="9" type="ORF">H4R26_000427</name>
</gene>
<dbReference type="Gene3D" id="3.30.420.40">
    <property type="match status" value="1"/>
</dbReference>
<name>A0A9W8EK77_9FUNG</name>
<evidence type="ECO:0000256" key="2">
    <source>
        <dbReference type="ARBA" id="ARBA00022679"/>
    </source>
</evidence>
<feature type="domain" description="Hexokinase N-terminal" evidence="7">
    <location>
        <begin position="16"/>
        <end position="211"/>
    </location>
</feature>
<accession>A0A9W8EK77</accession>
<dbReference type="GO" id="GO:0005739">
    <property type="term" value="C:mitochondrion"/>
    <property type="evidence" value="ECO:0007669"/>
    <property type="project" value="TreeGrafter"/>
</dbReference>
<comment type="caution">
    <text evidence="9">The sequence shown here is derived from an EMBL/GenBank/DDBJ whole genome shotgun (WGS) entry which is preliminary data.</text>
</comment>
<dbReference type="GO" id="GO:0008865">
    <property type="term" value="F:fructokinase activity"/>
    <property type="evidence" value="ECO:0007669"/>
    <property type="project" value="TreeGrafter"/>
</dbReference>
<dbReference type="Proteomes" id="UP001150907">
    <property type="component" value="Unassembled WGS sequence"/>
</dbReference>
<feature type="domain" description="Hexokinase C-terminal" evidence="8">
    <location>
        <begin position="220"/>
        <end position="455"/>
    </location>
</feature>
<proteinExistence type="inferred from homology"/>
<reference evidence="9" key="1">
    <citation type="submission" date="2022-07" db="EMBL/GenBank/DDBJ databases">
        <title>Phylogenomic reconstructions and comparative analyses of Kickxellomycotina fungi.</title>
        <authorList>
            <person name="Reynolds N.K."/>
            <person name="Stajich J.E."/>
            <person name="Barry K."/>
            <person name="Grigoriev I.V."/>
            <person name="Crous P."/>
            <person name="Smith M.E."/>
        </authorList>
    </citation>
    <scope>NUCLEOTIDE SEQUENCE</scope>
    <source>
        <strain evidence="9">IMI 214461</strain>
    </source>
</reference>
<keyword evidence="3 6" id="KW-0547">Nucleotide-binding</keyword>
<evidence type="ECO:0000256" key="5">
    <source>
        <dbReference type="ARBA" id="ARBA00022840"/>
    </source>
</evidence>
<dbReference type="GO" id="GO:0005829">
    <property type="term" value="C:cytosol"/>
    <property type="evidence" value="ECO:0007669"/>
    <property type="project" value="TreeGrafter"/>
</dbReference>
<dbReference type="GO" id="GO:0019158">
    <property type="term" value="F:mannokinase activity"/>
    <property type="evidence" value="ECO:0007669"/>
    <property type="project" value="TreeGrafter"/>
</dbReference>
<evidence type="ECO:0000256" key="1">
    <source>
        <dbReference type="ARBA" id="ARBA00009225"/>
    </source>
</evidence>
<evidence type="ECO:0000259" key="8">
    <source>
        <dbReference type="Pfam" id="PF03727"/>
    </source>
</evidence>
<sequence length="458" mass="48993">MDYAIEGASAQQNKFLQEISESFTVGDQHLGDVSQAVYEFVTAGLQSDGGRSGAPCQVSFIQADITQDIREAERQGRVALGMTMSTTGGRLKIASVKFESGSLGGDVVQKQIFFIPKDTPSAADVFEYAAVRVAEFVNSHELPANLSLGVCIDRPVDESSRPGGRVADNIDCGVLRNADLALGLNAALLKKHVPVRVTAANNCIVSTLVAAQRRFPSTSVALILNHGINISYYEAAAKIPRQPGVGRVAVNTELARFGEQTSVLQPTLWDRRLDRESADTGTHTFEKLTADKFIGEIVRNLITDFMDARLIFARDADASVFTAPYSFFASYMAIMDDSSPDLRDVGDLLRAGFNIQASLVDRQIVRALCHIVAMRAARLVGAAVAGVARKASEALESPPQPLVISISGQLSEINQPYVASTISTAKALMANLGLSEPTFTVLGEDGYTFGAALASLSK</sequence>
<dbReference type="Pfam" id="PF03727">
    <property type="entry name" value="Hexokinase_2"/>
    <property type="match status" value="1"/>
</dbReference>
<dbReference type="GO" id="GO:0005536">
    <property type="term" value="F:D-glucose binding"/>
    <property type="evidence" value="ECO:0007669"/>
    <property type="project" value="InterPro"/>
</dbReference>
<keyword evidence="2 6" id="KW-0808">Transferase</keyword>
<dbReference type="SUPFAM" id="SSF53067">
    <property type="entry name" value="Actin-like ATPase domain"/>
    <property type="match status" value="2"/>
</dbReference>
<keyword evidence="4 6" id="KW-0418">Kinase</keyword>
<dbReference type="InterPro" id="IPR001312">
    <property type="entry name" value="Hexokinase"/>
</dbReference>
<evidence type="ECO:0000256" key="4">
    <source>
        <dbReference type="ARBA" id="ARBA00022777"/>
    </source>
</evidence>
<dbReference type="GO" id="GO:0006096">
    <property type="term" value="P:glycolytic process"/>
    <property type="evidence" value="ECO:0007669"/>
    <property type="project" value="UniProtKB-KW"/>
</dbReference>
<evidence type="ECO:0000313" key="9">
    <source>
        <dbReference type="EMBL" id="KAJ2008083.1"/>
    </source>
</evidence>
<keyword evidence="5 6" id="KW-0067">ATP-binding</keyword>